<keyword evidence="3" id="KW-0813">Transport</keyword>
<dbReference type="EMBL" id="CAWUHB010000059">
    <property type="protein sequence ID" value="CAK7231721.1"/>
    <property type="molecule type" value="Genomic_DNA"/>
</dbReference>
<name>A0ABP0CK03_9PEZI</name>
<dbReference type="Pfam" id="PF14510">
    <property type="entry name" value="ABC_trans_N"/>
    <property type="match status" value="1"/>
</dbReference>
<dbReference type="Gene3D" id="3.40.50.300">
    <property type="entry name" value="P-loop containing nucleotide triphosphate hydrolases"/>
    <property type="match status" value="2"/>
</dbReference>
<evidence type="ECO:0000256" key="7">
    <source>
        <dbReference type="ARBA" id="ARBA00022989"/>
    </source>
</evidence>
<feature type="transmembrane region" description="Helical" evidence="10">
    <location>
        <begin position="496"/>
        <end position="518"/>
    </location>
</feature>
<evidence type="ECO:0000256" key="8">
    <source>
        <dbReference type="ARBA" id="ARBA00023136"/>
    </source>
</evidence>
<keyword evidence="13" id="KW-1185">Reference proteome</keyword>
<keyword evidence="5" id="KW-0547">Nucleotide-binding</keyword>
<feature type="compositionally biased region" description="Low complexity" evidence="9">
    <location>
        <begin position="1492"/>
        <end position="1502"/>
    </location>
</feature>
<reference evidence="12 13" key="1">
    <citation type="submission" date="2024-01" db="EMBL/GenBank/DDBJ databases">
        <authorList>
            <person name="Allen C."/>
            <person name="Tagirdzhanova G."/>
        </authorList>
    </citation>
    <scope>NUCLEOTIDE SEQUENCE [LARGE SCALE GENOMIC DNA]</scope>
</reference>
<dbReference type="InterPro" id="IPR043926">
    <property type="entry name" value="ABCG_dom"/>
</dbReference>
<feature type="transmembrane region" description="Helical" evidence="10">
    <location>
        <begin position="1314"/>
        <end position="1331"/>
    </location>
</feature>
<feature type="transmembrane region" description="Helical" evidence="10">
    <location>
        <begin position="1284"/>
        <end position="1307"/>
    </location>
</feature>
<feature type="region of interest" description="Disordered" evidence="9">
    <location>
        <begin position="46"/>
        <end position="73"/>
    </location>
</feature>
<evidence type="ECO:0000313" key="13">
    <source>
        <dbReference type="Proteomes" id="UP001642405"/>
    </source>
</evidence>
<dbReference type="InterPro" id="IPR013525">
    <property type="entry name" value="ABC2_TM"/>
</dbReference>
<dbReference type="InterPro" id="IPR003439">
    <property type="entry name" value="ABC_transporter-like_ATP-bd"/>
</dbReference>
<feature type="transmembrane region" description="Helical" evidence="10">
    <location>
        <begin position="1437"/>
        <end position="1456"/>
    </location>
</feature>
<dbReference type="Pfam" id="PF00005">
    <property type="entry name" value="ABC_tran"/>
    <property type="match status" value="2"/>
</dbReference>
<feature type="domain" description="ABC transporter" evidence="11">
    <location>
        <begin position="831"/>
        <end position="1073"/>
    </location>
</feature>
<feature type="region of interest" description="Disordered" evidence="9">
    <location>
        <begin position="1470"/>
        <end position="1513"/>
    </location>
</feature>
<keyword evidence="7 10" id="KW-1133">Transmembrane helix</keyword>
<evidence type="ECO:0000313" key="12">
    <source>
        <dbReference type="EMBL" id="CAK7231721.1"/>
    </source>
</evidence>
<dbReference type="Pfam" id="PF19055">
    <property type="entry name" value="ABC2_membrane_7"/>
    <property type="match status" value="1"/>
</dbReference>
<evidence type="ECO:0000256" key="6">
    <source>
        <dbReference type="ARBA" id="ARBA00022840"/>
    </source>
</evidence>
<dbReference type="InterPro" id="IPR029481">
    <property type="entry name" value="ABC_trans_N"/>
</dbReference>
<dbReference type="InterPro" id="IPR034003">
    <property type="entry name" value="ABCG_PDR_2"/>
</dbReference>
<proteinExistence type="inferred from homology"/>
<sequence length="1513" mass="169336">MANPITLPHMVVPEPRSQAIDYDDEESEFDESEELQEITRIATGLRTRTLSRHPTADAAAATAAEKEDPRLDPSNKDFDHYRWAQMVLQTVNRSGIEIQEQGVAFTDLCVSGSGASLQYQQTVVTSFLAPVRMLVDLFPGRGRTEKNSRRRILRSFDGILNGGELLLVLGRPGSGCSTFLKTICGHLGGLTLEPCSRIQFRGVDFQHMMRHYRGEIAYNQEIDEHFPHLTAGETLTFAASARAPQQRPADVTRDEYIETIVKVTMAVFGLSHTFNTKVGDNFVRGVSGGERKRVSIAEMFLSRTRIGAWDNSTRGLDSASALQFVKSLRLSADLSRSCHAVAAYQASQPMYDQFDKVILLYEGHEIYYGPCDRAVDYFIEMGWERNPQQVSPDFLTAITNPGERRPRAGMESKVPRTSAEFAARWANSPERQQVLRDIAEHTETYPEGGESARAFHENHKERQARHTRPESSYLLSVSMQVRLCLRRAFQRMRNDLPATLSTVIIQIVLSLIIGSVFFNNPNNTNAFFQRGAVIFFAVLMNALITVNEILQLYNQRPIVQKQARYAFVHPYTEALASSLIDIPIKWFRCSIFSVVLYFMSDLRREPGPFFIFYLFLLTAIMTMSGIFRSLAAATKTVGQAMGLAGIMVICIVIYTGFTLPQTYMHPWFAWIRWINPIYYTFESLMSNEFHGRMFPCAQFIPPYGTGDSYICAAVGAVPGQQEVSGDAFLAGNYGYTYTHLWRNYGILIAFLIAFHVFYLVATEHNKGGQSKAEALVFRPGHAPAAIRQKLDEEAASKDGALGAADTAGAVVMEPATPCFNAKHLPRQTDILMWKGLQYDIPVKEGTRRLLDDVNGWVKPGTLTALMGVSGAGKTTLLDVLAQRVSIGVVSGDILINGKMPTSSFPRRTGYVQQQDLHLETTTVREALRFSAVLRQPRATPIAEKYEYVEEVIKMLGMEDFAEAVVGSLGEGLNVEQRKLLSIGVELAAKPTLLIFLDEPTSGLDSQSSWTICTFLRKLADSGQAVLATIHQPSALLFQTFDRLLFLAKGGRTVYFGDIGTQSKTLLDYFVRFGARPCGEMENPAEYILEMVSGDGAVGVDWVECWNGSPERSEVMAELEYLYQLASRPDENDDATGGKDMEREFALPFYLQFRYVAARAFQQYYRQPEYIYSKFILGIITSLFIGFSFWKANNSMQGFQNALFSIFLLCTIFSTLVNQIMPKFVVQRSLYEVREKPSRVYSWQAFILSQVVVEIPWQILLGICAYVSFYYSVFGTNTPSESQGLILIFIVQFYMYAASMAQMVIAAIPDPAMGAMLAIFMFGLSFIFNGVMQPPSALPGFWIFMYRVSPFTYYIGGISGTALHGRSVVCSSNEVSVFSPPQGTTCGQYMAPFLEVAPGQLYNPNATTDCQYCSMSSADQYLAQREIFYSQRWRNYGIFWAYFVFNLFGTITTYYIFRVKVWKKKGGLRARQAAKKDSKTAKSVDVDAVTGGNAENNAAEAAADVPRPQGDKVV</sequence>
<dbReference type="CDD" id="cd03233">
    <property type="entry name" value="ABCG_PDR_domain1"/>
    <property type="match status" value="1"/>
</dbReference>
<dbReference type="Pfam" id="PF01061">
    <property type="entry name" value="ABC2_membrane"/>
    <property type="match status" value="2"/>
</dbReference>
<protein>
    <recommendedName>
        <fullName evidence="11">ABC transporter domain-containing protein</fullName>
    </recommendedName>
</protein>
<feature type="transmembrane region" description="Helical" evidence="10">
    <location>
        <begin position="610"/>
        <end position="630"/>
    </location>
</feature>
<dbReference type="InterPro" id="IPR010929">
    <property type="entry name" value="PDR_CDR_ABC"/>
</dbReference>
<dbReference type="CDD" id="cd03232">
    <property type="entry name" value="ABCG_PDR_domain2"/>
    <property type="match status" value="1"/>
</dbReference>
<feature type="compositionally biased region" description="Basic and acidic residues" evidence="9">
    <location>
        <begin position="1473"/>
        <end position="1484"/>
    </location>
</feature>
<evidence type="ECO:0000256" key="5">
    <source>
        <dbReference type="ARBA" id="ARBA00022741"/>
    </source>
</evidence>
<dbReference type="InterPro" id="IPR034001">
    <property type="entry name" value="ABCG_PDR_1"/>
</dbReference>
<evidence type="ECO:0000256" key="10">
    <source>
        <dbReference type="SAM" id="Phobius"/>
    </source>
</evidence>
<evidence type="ECO:0000256" key="3">
    <source>
        <dbReference type="ARBA" id="ARBA00022448"/>
    </source>
</evidence>
<evidence type="ECO:0000259" key="11">
    <source>
        <dbReference type="PROSITE" id="PS50893"/>
    </source>
</evidence>
<feature type="domain" description="ABC transporter" evidence="11">
    <location>
        <begin position="132"/>
        <end position="387"/>
    </location>
</feature>
<dbReference type="InterPro" id="IPR017871">
    <property type="entry name" value="ABC_transporter-like_CS"/>
</dbReference>
<feature type="transmembrane region" description="Helical" evidence="10">
    <location>
        <begin position="1170"/>
        <end position="1189"/>
    </location>
</feature>
<organism evidence="12 13">
    <name type="scientific">Sporothrix curviconia</name>
    <dbReference type="NCBI Taxonomy" id="1260050"/>
    <lineage>
        <taxon>Eukaryota</taxon>
        <taxon>Fungi</taxon>
        <taxon>Dikarya</taxon>
        <taxon>Ascomycota</taxon>
        <taxon>Pezizomycotina</taxon>
        <taxon>Sordariomycetes</taxon>
        <taxon>Sordariomycetidae</taxon>
        <taxon>Ophiostomatales</taxon>
        <taxon>Ophiostomataceae</taxon>
        <taxon>Sporothrix</taxon>
    </lineage>
</organism>
<feature type="transmembrane region" description="Helical" evidence="10">
    <location>
        <begin position="1246"/>
        <end position="1272"/>
    </location>
</feature>
<evidence type="ECO:0000256" key="1">
    <source>
        <dbReference type="ARBA" id="ARBA00004141"/>
    </source>
</evidence>
<feature type="transmembrane region" description="Helical" evidence="10">
    <location>
        <begin position="1201"/>
        <end position="1225"/>
    </location>
</feature>
<dbReference type="Proteomes" id="UP001642405">
    <property type="component" value="Unassembled WGS sequence"/>
</dbReference>
<feature type="compositionally biased region" description="Basic and acidic residues" evidence="9">
    <location>
        <begin position="64"/>
        <end position="73"/>
    </location>
</feature>
<dbReference type="SUPFAM" id="SSF52540">
    <property type="entry name" value="P-loop containing nucleoside triphosphate hydrolases"/>
    <property type="match status" value="2"/>
</dbReference>
<dbReference type="PROSITE" id="PS50893">
    <property type="entry name" value="ABC_TRANSPORTER_2"/>
    <property type="match status" value="2"/>
</dbReference>
<dbReference type="PANTHER" id="PTHR19241">
    <property type="entry name" value="ATP-BINDING CASSETTE TRANSPORTER"/>
    <property type="match status" value="1"/>
</dbReference>
<feature type="transmembrane region" description="Helical" evidence="10">
    <location>
        <begin position="530"/>
        <end position="553"/>
    </location>
</feature>
<dbReference type="InterPro" id="IPR003593">
    <property type="entry name" value="AAA+_ATPase"/>
</dbReference>
<evidence type="ECO:0000256" key="9">
    <source>
        <dbReference type="SAM" id="MobiDB-lite"/>
    </source>
</evidence>
<feature type="transmembrane region" description="Helical" evidence="10">
    <location>
        <begin position="741"/>
        <end position="761"/>
    </location>
</feature>
<dbReference type="PROSITE" id="PS00211">
    <property type="entry name" value="ABC_TRANSPORTER_1"/>
    <property type="match status" value="1"/>
</dbReference>
<evidence type="ECO:0000256" key="4">
    <source>
        <dbReference type="ARBA" id="ARBA00022692"/>
    </source>
</evidence>
<feature type="transmembrane region" description="Helical" evidence="10">
    <location>
        <begin position="637"/>
        <end position="657"/>
    </location>
</feature>
<accession>A0ABP0CK03</accession>
<gene>
    <name evidence="12" type="ORF">SCUCBS95973_008014</name>
</gene>
<comment type="caution">
    <text evidence="12">The sequence shown here is derived from an EMBL/GenBank/DDBJ whole genome shotgun (WGS) entry which is preliminary data.</text>
</comment>
<comment type="similarity">
    <text evidence="2">Belongs to the ABC transporter superfamily. ABCG family. PDR (TC 3.A.1.205) subfamily.</text>
</comment>
<dbReference type="SMART" id="SM00382">
    <property type="entry name" value="AAA"/>
    <property type="match status" value="2"/>
</dbReference>
<keyword evidence="8 10" id="KW-0472">Membrane</keyword>
<keyword evidence="4 10" id="KW-0812">Transmembrane</keyword>
<dbReference type="Pfam" id="PF06422">
    <property type="entry name" value="PDR_CDR"/>
    <property type="match status" value="1"/>
</dbReference>
<comment type="subcellular location">
    <subcellularLocation>
        <location evidence="1">Membrane</location>
        <topology evidence="1">Multi-pass membrane protein</topology>
    </subcellularLocation>
</comment>
<dbReference type="InterPro" id="IPR027417">
    <property type="entry name" value="P-loop_NTPase"/>
</dbReference>
<keyword evidence="6" id="KW-0067">ATP-binding</keyword>
<evidence type="ECO:0000256" key="2">
    <source>
        <dbReference type="ARBA" id="ARBA00006012"/>
    </source>
</evidence>